<dbReference type="GO" id="GO:0003697">
    <property type="term" value="F:single-stranded DNA binding"/>
    <property type="evidence" value="ECO:0007669"/>
    <property type="project" value="TreeGrafter"/>
</dbReference>
<dbReference type="GO" id="GO:0006272">
    <property type="term" value="P:leading strand elongation"/>
    <property type="evidence" value="ECO:0007669"/>
    <property type="project" value="TreeGrafter"/>
</dbReference>
<dbReference type="GO" id="GO:1902975">
    <property type="term" value="P:mitotic DNA replication initiation"/>
    <property type="evidence" value="ECO:0007669"/>
    <property type="project" value="TreeGrafter"/>
</dbReference>
<comment type="caution">
    <text evidence="2">The sequence shown here is derived from an EMBL/GenBank/DDBJ whole genome shotgun (WGS) entry which is preliminary data.</text>
</comment>
<feature type="domain" description="DNA polymerase alpha catalytic subunit N-terminal" evidence="1">
    <location>
        <begin position="21"/>
        <end position="85"/>
    </location>
</feature>
<evidence type="ECO:0000313" key="2">
    <source>
        <dbReference type="EMBL" id="KXZ41788.1"/>
    </source>
</evidence>
<evidence type="ECO:0000313" key="3">
    <source>
        <dbReference type="Proteomes" id="UP000075714"/>
    </source>
</evidence>
<gene>
    <name evidence="2" type="ORF">GPECTOR_282g746</name>
</gene>
<protein>
    <recommendedName>
        <fullName evidence="1">DNA polymerase alpha catalytic subunit N-terminal domain-containing protein</fullName>
    </recommendedName>
</protein>
<dbReference type="OrthoDB" id="546756at2759"/>
<dbReference type="GO" id="GO:0003887">
    <property type="term" value="F:DNA-directed DNA polymerase activity"/>
    <property type="evidence" value="ECO:0007669"/>
    <property type="project" value="TreeGrafter"/>
</dbReference>
<accession>A0A150FW43</accession>
<keyword evidence="3" id="KW-1185">Reference proteome</keyword>
<reference evidence="3" key="1">
    <citation type="journal article" date="2016" name="Nat. Commun.">
        <title>The Gonium pectorale genome demonstrates co-option of cell cycle regulation during the evolution of multicellularity.</title>
        <authorList>
            <person name="Hanschen E.R."/>
            <person name="Marriage T.N."/>
            <person name="Ferris P.J."/>
            <person name="Hamaji T."/>
            <person name="Toyoda A."/>
            <person name="Fujiyama A."/>
            <person name="Neme R."/>
            <person name="Noguchi H."/>
            <person name="Minakuchi Y."/>
            <person name="Suzuki M."/>
            <person name="Kawai-Toyooka H."/>
            <person name="Smith D.R."/>
            <person name="Sparks H."/>
            <person name="Anderson J."/>
            <person name="Bakaric R."/>
            <person name="Luria V."/>
            <person name="Karger A."/>
            <person name="Kirschner M.W."/>
            <person name="Durand P.M."/>
            <person name="Michod R.E."/>
            <person name="Nozaki H."/>
            <person name="Olson B.J."/>
        </authorList>
    </citation>
    <scope>NUCLEOTIDE SEQUENCE [LARGE SCALE GENOMIC DNA]</scope>
    <source>
        <strain evidence="3">NIES-2863</strain>
    </source>
</reference>
<dbReference type="GO" id="GO:0003688">
    <property type="term" value="F:DNA replication origin binding"/>
    <property type="evidence" value="ECO:0007669"/>
    <property type="project" value="TreeGrafter"/>
</dbReference>
<evidence type="ECO:0000259" key="1">
    <source>
        <dbReference type="Pfam" id="PF12254"/>
    </source>
</evidence>
<dbReference type="PANTHER" id="PTHR45861:SF1">
    <property type="entry name" value="DNA POLYMERASE ALPHA CATALYTIC SUBUNIT"/>
    <property type="match status" value="1"/>
</dbReference>
<dbReference type="Proteomes" id="UP000075714">
    <property type="component" value="Unassembled WGS sequence"/>
</dbReference>
<dbReference type="STRING" id="33097.A0A150FW43"/>
<dbReference type="GO" id="GO:0003682">
    <property type="term" value="F:chromatin binding"/>
    <property type="evidence" value="ECO:0007669"/>
    <property type="project" value="TreeGrafter"/>
</dbReference>
<dbReference type="GO" id="GO:0005658">
    <property type="term" value="C:alpha DNA polymerase:primase complex"/>
    <property type="evidence" value="ECO:0007669"/>
    <property type="project" value="TreeGrafter"/>
</dbReference>
<organism evidence="2 3">
    <name type="scientific">Gonium pectorale</name>
    <name type="common">Green alga</name>
    <dbReference type="NCBI Taxonomy" id="33097"/>
    <lineage>
        <taxon>Eukaryota</taxon>
        <taxon>Viridiplantae</taxon>
        <taxon>Chlorophyta</taxon>
        <taxon>core chlorophytes</taxon>
        <taxon>Chlorophyceae</taxon>
        <taxon>CS clade</taxon>
        <taxon>Chlamydomonadales</taxon>
        <taxon>Volvocaceae</taxon>
        <taxon>Gonium</taxon>
    </lineage>
</organism>
<dbReference type="GO" id="GO:0006273">
    <property type="term" value="P:lagging strand elongation"/>
    <property type="evidence" value="ECO:0007669"/>
    <property type="project" value="TreeGrafter"/>
</dbReference>
<proteinExistence type="predicted"/>
<sequence>MERSRRQPVQSSAAARAKSALEQLRAAREGSGKRALGYEYKEETAVYDVVDDQQYAEIVKKRRDAGDFVVDDDGTGGYADIGEDDYWNAR</sequence>
<name>A0A150FW43_GONPE</name>
<dbReference type="AlphaFoldDB" id="A0A150FW43"/>
<dbReference type="Pfam" id="PF12254">
    <property type="entry name" value="DNA_pol_alpha_N"/>
    <property type="match status" value="1"/>
</dbReference>
<dbReference type="EMBL" id="LSYV01000281">
    <property type="protein sequence ID" value="KXZ41788.1"/>
    <property type="molecule type" value="Genomic_DNA"/>
</dbReference>
<dbReference type="InterPro" id="IPR024647">
    <property type="entry name" value="DNA_pol_a_cat_su_N"/>
</dbReference>
<dbReference type="PANTHER" id="PTHR45861">
    <property type="entry name" value="DNA POLYMERASE ALPHA CATALYTIC SUBUNIT"/>
    <property type="match status" value="1"/>
</dbReference>